<feature type="region of interest" description="Disordered" evidence="1">
    <location>
        <begin position="1"/>
        <end position="25"/>
    </location>
</feature>
<evidence type="ECO:0000313" key="3">
    <source>
        <dbReference type="Proteomes" id="UP001372834"/>
    </source>
</evidence>
<reference evidence="2 3" key="1">
    <citation type="submission" date="2023-10" db="EMBL/GenBank/DDBJ databases">
        <title>Genomes of two closely related lineages of the louse Polyplax serrata with different host specificities.</title>
        <authorList>
            <person name="Martinu J."/>
            <person name="Tarabai H."/>
            <person name="Stefka J."/>
            <person name="Hypsa V."/>
        </authorList>
    </citation>
    <scope>NUCLEOTIDE SEQUENCE [LARGE SCALE GENOMIC DNA]</scope>
    <source>
        <strain evidence="2">HR10_N</strain>
    </source>
</reference>
<dbReference type="Proteomes" id="UP001372834">
    <property type="component" value="Unassembled WGS sequence"/>
</dbReference>
<sequence>MSENDPQKVEQHQPQLSFQQQSSRPTSHSTLLFGRMDSDWYVLTWTVQIERQNTLSGALYDQLLSLVTVHLELTKEQFVRICKILLLKRIQDVSTLPDRCVRLARSIIMPAPWAELLYTIGAFHSGASGMFNSLHAQPSPNPGGLWTTGGVDFNISTLRGSSPHKMTGNISQ</sequence>
<feature type="compositionally biased region" description="Basic and acidic residues" evidence="1">
    <location>
        <begin position="1"/>
        <end position="11"/>
    </location>
</feature>
<comment type="caution">
    <text evidence="2">The sequence shown here is derived from an EMBL/GenBank/DDBJ whole genome shotgun (WGS) entry which is preliminary data.</text>
</comment>
<accession>A0AAN8P8D6</accession>
<evidence type="ECO:0000256" key="1">
    <source>
        <dbReference type="SAM" id="MobiDB-lite"/>
    </source>
</evidence>
<dbReference type="AlphaFoldDB" id="A0AAN8P8D6"/>
<name>A0AAN8P8D6_POLSC</name>
<dbReference type="EMBL" id="JAWJWE010000038">
    <property type="protein sequence ID" value="KAK6623574.1"/>
    <property type="molecule type" value="Genomic_DNA"/>
</dbReference>
<proteinExistence type="predicted"/>
<evidence type="ECO:0000313" key="2">
    <source>
        <dbReference type="EMBL" id="KAK6623574.1"/>
    </source>
</evidence>
<organism evidence="2 3">
    <name type="scientific">Polyplax serrata</name>
    <name type="common">Common mouse louse</name>
    <dbReference type="NCBI Taxonomy" id="468196"/>
    <lineage>
        <taxon>Eukaryota</taxon>
        <taxon>Metazoa</taxon>
        <taxon>Ecdysozoa</taxon>
        <taxon>Arthropoda</taxon>
        <taxon>Hexapoda</taxon>
        <taxon>Insecta</taxon>
        <taxon>Pterygota</taxon>
        <taxon>Neoptera</taxon>
        <taxon>Paraneoptera</taxon>
        <taxon>Psocodea</taxon>
        <taxon>Troctomorpha</taxon>
        <taxon>Phthiraptera</taxon>
        <taxon>Anoplura</taxon>
        <taxon>Polyplacidae</taxon>
        <taxon>Polyplax</taxon>
    </lineage>
</organism>
<protein>
    <submittedName>
        <fullName evidence="2">Uncharacterized protein</fullName>
    </submittedName>
</protein>
<feature type="compositionally biased region" description="Low complexity" evidence="1">
    <location>
        <begin position="12"/>
        <end position="23"/>
    </location>
</feature>
<gene>
    <name evidence="2" type="ORF">RUM43_009426</name>
</gene>